<dbReference type="AlphaFoldDB" id="A0A811R3Y4"/>
<organism evidence="2 3">
    <name type="scientific">Miscanthus lutarioriparius</name>
    <dbReference type="NCBI Taxonomy" id="422564"/>
    <lineage>
        <taxon>Eukaryota</taxon>
        <taxon>Viridiplantae</taxon>
        <taxon>Streptophyta</taxon>
        <taxon>Embryophyta</taxon>
        <taxon>Tracheophyta</taxon>
        <taxon>Spermatophyta</taxon>
        <taxon>Magnoliopsida</taxon>
        <taxon>Liliopsida</taxon>
        <taxon>Poales</taxon>
        <taxon>Poaceae</taxon>
        <taxon>PACMAD clade</taxon>
        <taxon>Panicoideae</taxon>
        <taxon>Andropogonodae</taxon>
        <taxon>Andropogoneae</taxon>
        <taxon>Saccharinae</taxon>
        <taxon>Miscanthus</taxon>
    </lineage>
</organism>
<evidence type="ECO:0000256" key="1">
    <source>
        <dbReference type="SAM" id="MobiDB-lite"/>
    </source>
</evidence>
<keyword evidence="3" id="KW-1185">Reference proteome</keyword>
<evidence type="ECO:0000313" key="3">
    <source>
        <dbReference type="Proteomes" id="UP000604825"/>
    </source>
</evidence>
<dbReference type="OrthoDB" id="681953at2759"/>
<feature type="region of interest" description="Disordered" evidence="1">
    <location>
        <begin position="152"/>
        <end position="171"/>
    </location>
</feature>
<proteinExistence type="predicted"/>
<name>A0A811R3Y4_9POAL</name>
<dbReference type="Proteomes" id="UP000604825">
    <property type="component" value="Unassembled WGS sequence"/>
</dbReference>
<dbReference type="PANTHER" id="PTHR34222:SF100">
    <property type="entry name" value="CCHC-TYPE DOMAIN-CONTAINING PROTEIN"/>
    <property type="match status" value="1"/>
</dbReference>
<feature type="region of interest" description="Disordered" evidence="1">
    <location>
        <begin position="79"/>
        <end position="139"/>
    </location>
</feature>
<protein>
    <submittedName>
        <fullName evidence="2">Uncharacterized protein</fullName>
    </submittedName>
</protein>
<dbReference type="EMBL" id="CAJGYO010000013">
    <property type="protein sequence ID" value="CAD6264759.1"/>
    <property type="molecule type" value="Genomic_DNA"/>
</dbReference>
<feature type="compositionally biased region" description="Low complexity" evidence="1">
    <location>
        <begin position="120"/>
        <end position="136"/>
    </location>
</feature>
<sequence>MAKQQSHLKLRRTYDFLTHLRAEFEPLCAQLLAREPCVSLMEALAAVRNEETRLHSAGLLQSTSSSVLAARSRILGSPPKVPASAAFGGSGTRNSGGLHCKHYGRDGHDEDHCYKKKRQAQSQSRRGGRSSHAQSQHPDAQQEILMLLHHLDVPPSIPPPTGASGSVTTGAAGSVTPAPVLSAATSQSFIERPPSTSARDPVKHELTKHIGVDAYYTRAQVQDDVIALRYVPSELQVADFFTKSQTRVQHRFFLSKLSVCDSP</sequence>
<feature type="compositionally biased region" description="Low complexity" evidence="1">
    <location>
        <begin position="162"/>
        <end position="171"/>
    </location>
</feature>
<accession>A0A811R3Y4</accession>
<dbReference type="PANTHER" id="PTHR34222">
    <property type="entry name" value="GAG_PRE-INTEGRS DOMAIN-CONTAINING PROTEIN"/>
    <property type="match status" value="1"/>
</dbReference>
<evidence type="ECO:0000313" key="2">
    <source>
        <dbReference type="EMBL" id="CAD6264759.1"/>
    </source>
</evidence>
<feature type="compositionally biased region" description="Basic and acidic residues" evidence="1">
    <location>
        <begin position="103"/>
        <end position="113"/>
    </location>
</feature>
<reference evidence="2" key="1">
    <citation type="submission" date="2020-10" db="EMBL/GenBank/DDBJ databases">
        <authorList>
            <person name="Han B."/>
            <person name="Lu T."/>
            <person name="Zhao Q."/>
            <person name="Huang X."/>
            <person name="Zhao Y."/>
        </authorList>
    </citation>
    <scope>NUCLEOTIDE SEQUENCE</scope>
</reference>
<comment type="caution">
    <text evidence="2">The sequence shown here is derived from an EMBL/GenBank/DDBJ whole genome shotgun (WGS) entry which is preliminary data.</text>
</comment>
<gene>
    <name evidence="2" type="ORF">NCGR_LOCUS48064</name>
</gene>